<protein>
    <submittedName>
        <fullName evidence="1">Chemosensory protein</fullName>
    </submittedName>
</protein>
<dbReference type="InterPro" id="IPR006170">
    <property type="entry name" value="PBP/GOBP"/>
</dbReference>
<dbReference type="AlphaFoldDB" id="A0A0X8DBG6"/>
<dbReference type="CDD" id="cd23992">
    <property type="entry name" value="PBP_GOBP"/>
    <property type="match status" value="1"/>
</dbReference>
<dbReference type="PANTHER" id="PTHR21364:SF2">
    <property type="entry name" value="GENERAL ODORANT-BINDING PROTEIN 19A"/>
    <property type="match status" value="1"/>
</dbReference>
<reference evidence="1" key="1">
    <citation type="submission" date="2015-08" db="EMBL/GenBank/DDBJ databases">
        <title>Transcriptome-Based Identification and Expression Profiles of Chemosensory Genes in German Cockroach, Blattella germanica.</title>
        <authorList>
            <person name="Niu D.-J."/>
        </authorList>
    </citation>
    <scope>NUCLEOTIDE SEQUENCE</scope>
</reference>
<dbReference type="GO" id="GO:0005549">
    <property type="term" value="F:odorant binding"/>
    <property type="evidence" value="ECO:0007669"/>
    <property type="project" value="InterPro"/>
</dbReference>
<organism evidence="1">
    <name type="scientific">Blattella germanica</name>
    <name type="common">German cockroach</name>
    <name type="synonym">Blatta germanica</name>
    <dbReference type="NCBI Taxonomy" id="6973"/>
    <lineage>
        <taxon>Eukaryota</taxon>
        <taxon>Metazoa</taxon>
        <taxon>Ecdysozoa</taxon>
        <taxon>Arthropoda</taxon>
        <taxon>Hexapoda</taxon>
        <taxon>Insecta</taxon>
        <taxon>Pterygota</taxon>
        <taxon>Neoptera</taxon>
        <taxon>Polyneoptera</taxon>
        <taxon>Dictyoptera</taxon>
        <taxon>Blattodea</taxon>
        <taxon>Blaberoidea</taxon>
        <taxon>Blattellidae</taxon>
        <taxon>Blattella</taxon>
    </lineage>
</organism>
<dbReference type="Pfam" id="PF01395">
    <property type="entry name" value="PBP_GOBP"/>
    <property type="match status" value="1"/>
</dbReference>
<dbReference type="EMBL" id="KT381647">
    <property type="protein sequence ID" value="AMA98138.1"/>
    <property type="molecule type" value="mRNA"/>
</dbReference>
<evidence type="ECO:0000313" key="1">
    <source>
        <dbReference type="EMBL" id="AMA98138.1"/>
    </source>
</evidence>
<sequence length="132" mass="14789">MPSKGQVLQAIGMLYEHCQEKTNAEPDDISGICDGNFPEDKVPLKEYTCCVLDMLRVMNGDKFEPDEALDNLKDLPDRVKKHLMEGINQCRNSGKNGSTCAETAYEVVKCFKATLGKYFFFPCGTDELPPEE</sequence>
<accession>A0A0X8DBG6</accession>
<dbReference type="Gene3D" id="1.10.238.20">
    <property type="entry name" value="Pheromone/general odorant binding protein domain"/>
    <property type="match status" value="1"/>
</dbReference>
<dbReference type="SMART" id="SM00708">
    <property type="entry name" value="PhBP"/>
    <property type="match status" value="1"/>
</dbReference>
<proteinExistence type="evidence at transcript level"/>
<name>A0A0X8DBG6_BLAGE</name>
<dbReference type="PANTHER" id="PTHR21364">
    <property type="entry name" value="GENERAL ODORANT-BINDING PROTEIN 19A"/>
    <property type="match status" value="1"/>
</dbReference>
<dbReference type="InterPro" id="IPR036728">
    <property type="entry name" value="PBP_GOBP_sf"/>
</dbReference>
<dbReference type="SUPFAM" id="SSF47565">
    <property type="entry name" value="Insect pheromone/odorant-binding proteins"/>
    <property type="match status" value="1"/>
</dbReference>